<feature type="region of interest" description="Disordered" evidence="6">
    <location>
        <begin position="896"/>
        <end position="928"/>
    </location>
</feature>
<dbReference type="Pfam" id="PF00076">
    <property type="entry name" value="RRM_1"/>
    <property type="match status" value="1"/>
</dbReference>
<evidence type="ECO:0000256" key="4">
    <source>
        <dbReference type="ARBA" id="ARBA00023274"/>
    </source>
</evidence>
<dbReference type="EMBL" id="JABCYN010000030">
    <property type="protein sequence ID" value="KAF6009708.1"/>
    <property type="molecule type" value="Genomic_DNA"/>
</dbReference>
<gene>
    <name evidence="8" type="ORF">HII12_003254</name>
</gene>
<accession>A0A8H6BDA3</accession>
<reference evidence="8 9" key="1">
    <citation type="journal article" date="2020" name="Appl. Microbiol. Biotechnol.">
        <title>Targeted gene deletion in Brettanomyces bruxellensis with an expression-free CRISPR-Cas9 system.</title>
        <authorList>
            <person name="Varela C."/>
            <person name="Bartel C."/>
            <person name="Onetto C."/>
            <person name="Borneman A."/>
        </authorList>
    </citation>
    <scope>NUCLEOTIDE SEQUENCE [LARGE SCALE GENOMIC DNA]</scope>
    <source>
        <strain evidence="8 9">AWRI1613</strain>
    </source>
</reference>
<name>A0A8H6BDA3_DEKBR</name>
<evidence type="ECO:0000256" key="5">
    <source>
        <dbReference type="PROSITE-ProRule" id="PRU00176"/>
    </source>
</evidence>
<dbReference type="GO" id="GO:0071004">
    <property type="term" value="C:U2-type prespliceosome"/>
    <property type="evidence" value="ECO:0007669"/>
    <property type="project" value="TreeGrafter"/>
</dbReference>
<dbReference type="InterPro" id="IPR012677">
    <property type="entry name" value="Nucleotide-bd_a/b_plait_sf"/>
</dbReference>
<feature type="region of interest" description="Disordered" evidence="6">
    <location>
        <begin position="191"/>
        <end position="210"/>
    </location>
</feature>
<dbReference type="GO" id="GO:0005685">
    <property type="term" value="C:U1 snRNP"/>
    <property type="evidence" value="ECO:0007669"/>
    <property type="project" value="TreeGrafter"/>
</dbReference>
<dbReference type="Pfam" id="PF12220">
    <property type="entry name" value="U1snRNP70_N"/>
    <property type="match status" value="1"/>
</dbReference>
<organism evidence="8 9">
    <name type="scientific">Dekkera bruxellensis</name>
    <name type="common">Brettanomyces custersii</name>
    <dbReference type="NCBI Taxonomy" id="5007"/>
    <lineage>
        <taxon>Eukaryota</taxon>
        <taxon>Fungi</taxon>
        <taxon>Dikarya</taxon>
        <taxon>Ascomycota</taxon>
        <taxon>Saccharomycotina</taxon>
        <taxon>Pichiomycetes</taxon>
        <taxon>Pichiales</taxon>
        <taxon>Pichiaceae</taxon>
        <taxon>Brettanomyces</taxon>
    </lineage>
</organism>
<keyword evidence="3" id="KW-0539">Nucleus</keyword>
<dbReference type="SUPFAM" id="SSF54928">
    <property type="entry name" value="RNA-binding domain, RBD"/>
    <property type="match status" value="1"/>
</dbReference>
<dbReference type="PANTHER" id="PTHR13952:SF5">
    <property type="entry name" value="U1 SMALL NUCLEAR RIBONUCLEOPROTEIN 70 KDA"/>
    <property type="match status" value="1"/>
</dbReference>
<keyword evidence="4" id="KW-0687">Ribonucleoprotein</keyword>
<evidence type="ECO:0000313" key="8">
    <source>
        <dbReference type="EMBL" id="KAF6009708.1"/>
    </source>
</evidence>
<keyword evidence="2 5" id="KW-0694">RNA-binding</keyword>
<feature type="compositionally biased region" description="Low complexity" evidence="6">
    <location>
        <begin position="287"/>
        <end position="297"/>
    </location>
</feature>
<dbReference type="AlphaFoldDB" id="A0A8H6BDA3"/>
<dbReference type="GO" id="GO:0000398">
    <property type="term" value="P:mRNA splicing, via spliceosome"/>
    <property type="evidence" value="ECO:0007669"/>
    <property type="project" value="TreeGrafter"/>
</dbReference>
<dbReference type="GO" id="GO:0071011">
    <property type="term" value="C:precatalytic spliceosome"/>
    <property type="evidence" value="ECO:0007669"/>
    <property type="project" value="TreeGrafter"/>
</dbReference>
<dbReference type="Proteomes" id="UP000568158">
    <property type="component" value="Unassembled WGS sequence"/>
</dbReference>
<dbReference type="SMART" id="SM00360">
    <property type="entry name" value="RRM"/>
    <property type="match status" value="1"/>
</dbReference>
<evidence type="ECO:0000256" key="1">
    <source>
        <dbReference type="ARBA" id="ARBA00004123"/>
    </source>
</evidence>
<dbReference type="InterPro" id="IPR022023">
    <property type="entry name" value="U1snRNP70_N"/>
</dbReference>
<evidence type="ECO:0000256" key="3">
    <source>
        <dbReference type="ARBA" id="ARBA00023242"/>
    </source>
</evidence>
<evidence type="ECO:0000313" key="9">
    <source>
        <dbReference type="Proteomes" id="UP000568158"/>
    </source>
</evidence>
<dbReference type="GO" id="GO:0030619">
    <property type="term" value="F:U1 snRNA binding"/>
    <property type="evidence" value="ECO:0007669"/>
    <property type="project" value="TreeGrafter"/>
</dbReference>
<evidence type="ECO:0000259" key="7">
    <source>
        <dbReference type="PROSITE" id="PS50102"/>
    </source>
</evidence>
<comment type="caution">
    <text evidence="8">The sequence shown here is derived from an EMBL/GenBank/DDBJ whole genome shotgun (WGS) entry which is preliminary data.</text>
</comment>
<feature type="compositionally biased region" description="Basic and acidic residues" evidence="6">
    <location>
        <begin position="268"/>
        <end position="281"/>
    </location>
</feature>
<dbReference type="InterPro" id="IPR035979">
    <property type="entry name" value="RBD_domain_sf"/>
</dbReference>
<dbReference type="PANTHER" id="PTHR13952">
    <property type="entry name" value="U1 SMALL NUCLEAR RIBONUCLEOPROTEIN 70 KD"/>
    <property type="match status" value="1"/>
</dbReference>
<comment type="subcellular location">
    <subcellularLocation>
        <location evidence="1">Nucleus</location>
    </subcellularLocation>
</comment>
<dbReference type="InterPro" id="IPR051183">
    <property type="entry name" value="U1_U11-U12_snRNP_70-35kDa"/>
</dbReference>
<dbReference type="Gene3D" id="3.30.70.330">
    <property type="match status" value="1"/>
</dbReference>
<feature type="region of interest" description="Disordered" evidence="6">
    <location>
        <begin position="1009"/>
        <end position="1031"/>
    </location>
</feature>
<dbReference type="GO" id="GO:0003729">
    <property type="term" value="F:mRNA binding"/>
    <property type="evidence" value="ECO:0007669"/>
    <property type="project" value="TreeGrafter"/>
</dbReference>
<dbReference type="CDD" id="cd21615">
    <property type="entry name" value="RRM_SNP1_like"/>
    <property type="match status" value="1"/>
</dbReference>
<protein>
    <recommendedName>
        <fullName evidence="7">RRM domain-containing protein</fullName>
    </recommendedName>
</protein>
<dbReference type="FunFam" id="3.30.70.330:FF:000132">
    <property type="entry name" value="Small nuclear ribonucleoprotein U11/U12 subunit 35"/>
    <property type="match status" value="1"/>
</dbReference>
<feature type="region of interest" description="Disordered" evidence="6">
    <location>
        <begin position="237"/>
        <end position="308"/>
    </location>
</feature>
<evidence type="ECO:0000256" key="2">
    <source>
        <dbReference type="ARBA" id="ARBA00022884"/>
    </source>
</evidence>
<proteinExistence type="predicted"/>
<feature type="compositionally biased region" description="Polar residues" evidence="6">
    <location>
        <begin position="896"/>
        <end position="922"/>
    </location>
</feature>
<dbReference type="PROSITE" id="PS50102">
    <property type="entry name" value="RRM"/>
    <property type="match status" value="1"/>
</dbReference>
<dbReference type="InterPro" id="IPR000504">
    <property type="entry name" value="RRM_dom"/>
</dbReference>
<sequence>MDQQFPEQIERLFEPKFEIERLEPIDHDMSERKTNSIDGVANFITKLDSYSKEFKKESVQNAMVTYIDRLETGNRPERKELEKKLVAWNPDKDPQILGDPFKTLFVFKLGYDTNEIDLMDKFSAFGEIEHVRIVRVVKGNDLKSEGKSRGYAFLVFKNESSVRRAYYDGNGIDIKGRKVLVDTERGRSVKNWRPRRLGGGLGGRTPMKPKVVKSAIRNSKISNSSSKNRVAKVNLNSGHNNAYHSRESKSQNSYGQRTEPAASGYGSRDYHHDRVQRERYNTRRRYGQSGSGYYNGYHKGRGGYGSSQQRSLQVYDDQDFICKSSNKLYSYVSPVFGPVADKVSSHYHDSRLQGYVETADQFVSSNYRIYIKPAVEKYGPVIKEKSYDLYKFTLEKAFAFWILSRDITIKVGTFVIEKSTAIYNCTRDFWVNTGYPKVSAFVNYVTSKILYLLQKIGVKIYVEYNVYVAPKLNQLVAAIPDTFVGKIFIKIKQSAVVGFIASFFLFINEKLSWIYEKLSDVFAEFNKKENIFKSSDHYKFLEKKCEFLRSELGNKFFSPGFKIPSYKDLKIFQNMKSDSVSRVNEISALSSAISTVATTITATVTSLSKSTSSNQLTLVNTAIDSSYSSSLSISSDLSDALIQPSETGIATAIATSEKYEKLSSSVIKEAEEDAHSQLDDLVSNYSQIIRKSVKADMQSLSQIVTSGHPEIYEQLHSINKYAKGEKGYVSRQDYRDVLAKAASQIQEHADNILAILKKTEESYSNDSLEIKNSVLETLAEFSESTLTVYSNEIVKKDDDWKEWKKYNDMKKNLFKARNSISNMKPDGEQKLFDDVTKTVSILLNEGQSYMAIMRAKGNIEFQDREHKERMAQEIESKKVSSDVVINGDSKITNMTSSQEDIISSKDATPLSSTTRKVESSPNVEDGEEYENRKITVTKYKVISAKTAHTSGDVKSLQHSTASLKSSTESKADLTVATAVNASFSTHKALNDSTLVKKNKIIASEITKKVENVDGEDKSEADEEDSKITVNI</sequence>
<evidence type="ECO:0000256" key="6">
    <source>
        <dbReference type="SAM" id="MobiDB-lite"/>
    </source>
</evidence>
<feature type="domain" description="RRM" evidence="7">
    <location>
        <begin position="102"/>
        <end position="186"/>
    </location>
</feature>